<gene>
    <name evidence="2" type="ORF">GY169_12915</name>
</gene>
<dbReference type="Proteomes" id="UP000503580">
    <property type="component" value="Chromosome"/>
</dbReference>
<reference evidence="2 3" key="1">
    <citation type="submission" date="2020-02" db="EMBL/GenBank/DDBJ databases">
        <title>Whole genome PO2S7.</title>
        <authorList>
            <person name="Singha K.M."/>
        </authorList>
    </citation>
    <scope>NUCLEOTIDE SEQUENCE [LARGE SCALE GENOMIC DNA]</scope>
    <source>
        <strain evidence="2 3">PO2S7</strain>
    </source>
</reference>
<dbReference type="EMBL" id="CP050321">
    <property type="protein sequence ID" value="QIR27646.1"/>
    <property type="molecule type" value="Genomic_DNA"/>
</dbReference>
<evidence type="ECO:0000313" key="3">
    <source>
        <dbReference type="Proteomes" id="UP000503580"/>
    </source>
</evidence>
<protein>
    <submittedName>
        <fullName evidence="2">Uncharacterized protein</fullName>
    </submittedName>
</protein>
<evidence type="ECO:0000256" key="1">
    <source>
        <dbReference type="SAM" id="MobiDB-lite"/>
    </source>
</evidence>
<sequence length="82" mass="9270">MKDLKIEYVDGKLVSLEIDGRSLLNKAIQGIQFTHEHGSSPTFKVTLVEEIINPNVTPAENTADVKKMTTHNSVRSHQQRRK</sequence>
<accession>A0A6G9RL08</accession>
<proteinExistence type="predicted"/>
<feature type="region of interest" description="Disordered" evidence="1">
    <location>
        <begin position="58"/>
        <end position="82"/>
    </location>
</feature>
<dbReference type="RefSeq" id="WP_167575989.1">
    <property type="nucleotide sequence ID" value="NZ_CP050321.1"/>
</dbReference>
<dbReference type="KEGG" id="kgn:GY169_12915"/>
<organism evidence="2 3">
    <name type="scientific">Kluyvera genomosp. 3</name>
    <dbReference type="NCBI Taxonomy" id="2774055"/>
    <lineage>
        <taxon>Bacteria</taxon>
        <taxon>Pseudomonadati</taxon>
        <taxon>Pseudomonadota</taxon>
        <taxon>Gammaproteobacteria</taxon>
        <taxon>Enterobacterales</taxon>
        <taxon>Enterobacteriaceae</taxon>
        <taxon>Kluyvera</taxon>
    </lineage>
</organism>
<keyword evidence="3" id="KW-1185">Reference proteome</keyword>
<evidence type="ECO:0000313" key="2">
    <source>
        <dbReference type="EMBL" id="QIR27646.1"/>
    </source>
</evidence>
<dbReference type="AlphaFoldDB" id="A0A6G9RL08"/>
<name>A0A6G9RL08_9ENTR</name>